<dbReference type="PANTHER" id="PTHR43512:SF4">
    <property type="entry name" value="TRANSLATION FACTOR GUF1 HOMOLOG, CHLOROPLASTIC"/>
    <property type="match status" value="1"/>
</dbReference>
<dbReference type="PROSITE" id="PS00301">
    <property type="entry name" value="G_TR_1"/>
    <property type="match status" value="1"/>
</dbReference>
<comment type="similarity">
    <text evidence="10">Belongs to the GTP-binding elongation factor family. LepA subfamily.</text>
</comment>
<evidence type="ECO:0000256" key="6">
    <source>
        <dbReference type="ARBA" id="ARBA00023134"/>
    </source>
</evidence>
<dbReference type="InterPro" id="IPR005225">
    <property type="entry name" value="Small_GTP-bd"/>
</dbReference>
<keyword evidence="4 12" id="KW-0378">Hydrolase</keyword>
<reference evidence="15" key="2">
    <citation type="submission" date="2023-12" db="EMBL/GenBank/DDBJ databases">
        <title>Isolation of organohalide respiring bacteria Dehalococcoides mccartyi strain GPTCE1 in groundwater collected near a chemical plant in Suzhou, China.</title>
        <authorList>
            <person name="Liu G."/>
        </authorList>
    </citation>
    <scope>NUCLEOTIDE SEQUENCE</scope>
    <source>
        <strain evidence="15">GPTCE1</strain>
    </source>
</reference>
<dbReference type="EMBL" id="CP141531">
    <property type="protein sequence ID" value="WRO07516.1"/>
    <property type="molecule type" value="Genomic_DNA"/>
</dbReference>
<dbReference type="OrthoDB" id="9804431at2"/>
<dbReference type="RefSeq" id="WP_010936586.1">
    <property type="nucleotide sequence ID" value="NZ_CP019865.1"/>
</dbReference>
<evidence type="ECO:0000256" key="11">
    <source>
        <dbReference type="ARBA" id="ARBA00066744"/>
    </source>
</evidence>
<dbReference type="FunFam" id="3.30.70.2570:FF:000001">
    <property type="entry name" value="Translation factor GUF1, mitochondrial"/>
    <property type="match status" value="1"/>
</dbReference>
<dbReference type="EC" id="3.6.5.n1" evidence="11 12"/>
<dbReference type="InterPro" id="IPR000640">
    <property type="entry name" value="EFG_V-like"/>
</dbReference>
<keyword evidence="7 12" id="KW-0472">Membrane</keyword>
<evidence type="ECO:0000256" key="7">
    <source>
        <dbReference type="ARBA" id="ARBA00023136"/>
    </source>
</evidence>
<dbReference type="InterPro" id="IPR006297">
    <property type="entry name" value="EF-4"/>
</dbReference>
<evidence type="ECO:0000256" key="2">
    <source>
        <dbReference type="ARBA" id="ARBA00022475"/>
    </source>
</evidence>
<dbReference type="InterPro" id="IPR000795">
    <property type="entry name" value="T_Tr_GTP-bd_dom"/>
</dbReference>
<dbReference type="SUPFAM" id="SSF52540">
    <property type="entry name" value="P-loop containing nucleoside triphosphate hydrolases"/>
    <property type="match status" value="1"/>
</dbReference>
<dbReference type="CDD" id="cd01890">
    <property type="entry name" value="LepA"/>
    <property type="match status" value="1"/>
</dbReference>
<dbReference type="eggNOG" id="COG0481">
    <property type="taxonomic scope" value="Bacteria"/>
</dbReference>
<dbReference type="Pfam" id="PF00009">
    <property type="entry name" value="GTP_EFTU"/>
    <property type="match status" value="1"/>
</dbReference>
<dbReference type="Gene3D" id="3.30.70.870">
    <property type="entry name" value="Elongation Factor G (Translational Gtpase), domain 3"/>
    <property type="match status" value="1"/>
</dbReference>
<evidence type="ECO:0000313" key="14">
    <source>
        <dbReference type="EMBL" id="KSV16347.1"/>
    </source>
</evidence>
<dbReference type="InterPro" id="IPR031157">
    <property type="entry name" value="G_TR_CS"/>
</dbReference>
<feature type="domain" description="Tr-type G" evidence="13">
    <location>
        <begin position="4"/>
        <end position="186"/>
    </location>
</feature>
<dbReference type="GO" id="GO:0005886">
    <property type="term" value="C:plasma membrane"/>
    <property type="evidence" value="ECO:0007669"/>
    <property type="project" value="UniProtKB-SubCell"/>
</dbReference>
<dbReference type="SUPFAM" id="SSF54980">
    <property type="entry name" value="EF-G C-terminal domain-like"/>
    <property type="match status" value="2"/>
</dbReference>
<dbReference type="FunFam" id="3.30.70.870:FF:000004">
    <property type="entry name" value="Translation factor GUF1, mitochondrial"/>
    <property type="match status" value="1"/>
</dbReference>
<evidence type="ECO:0000256" key="12">
    <source>
        <dbReference type="HAMAP-Rule" id="MF_00071"/>
    </source>
</evidence>
<protein>
    <recommendedName>
        <fullName evidence="11 12">Elongation factor 4</fullName>
        <shortName evidence="12">EF-4</shortName>
        <ecNumber evidence="11 12">3.6.5.n1</ecNumber>
    </recommendedName>
    <alternativeName>
        <fullName evidence="12">Ribosomal back-translocase LepA</fullName>
    </alternativeName>
</protein>
<dbReference type="FunFam" id="2.40.30.10:FF:000015">
    <property type="entry name" value="Translation factor GUF1, mitochondrial"/>
    <property type="match status" value="1"/>
</dbReference>
<dbReference type="CDD" id="cd03699">
    <property type="entry name" value="EF4_II"/>
    <property type="match status" value="1"/>
</dbReference>
<dbReference type="CDD" id="cd03709">
    <property type="entry name" value="lepA_C"/>
    <property type="match status" value="1"/>
</dbReference>
<feature type="binding site" evidence="12">
    <location>
        <begin position="133"/>
        <end position="136"/>
    </location>
    <ligand>
        <name>GTP</name>
        <dbReference type="ChEBI" id="CHEBI:37565"/>
    </ligand>
</feature>
<evidence type="ECO:0000256" key="8">
    <source>
        <dbReference type="ARBA" id="ARBA00050293"/>
    </source>
</evidence>
<evidence type="ECO:0000256" key="1">
    <source>
        <dbReference type="ARBA" id="ARBA00005454"/>
    </source>
</evidence>
<evidence type="ECO:0000313" key="16">
    <source>
        <dbReference type="Proteomes" id="UP000053577"/>
    </source>
</evidence>
<organism evidence="14 16">
    <name type="scientific">Dehalococcoides mccartyi</name>
    <dbReference type="NCBI Taxonomy" id="61435"/>
    <lineage>
        <taxon>Bacteria</taxon>
        <taxon>Bacillati</taxon>
        <taxon>Chloroflexota</taxon>
        <taxon>Dehalococcoidia</taxon>
        <taxon>Dehalococcoidales</taxon>
        <taxon>Dehalococcoidaceae</taxon>
        <taxon>Dehalococcoides</taxon>
    </lineage>
</organism>
<dbReference type="NCBIfam" id="TIGR00231">
    <property type="entry name" value="small_GTP"/>
    <property type="match status" value="1"/>
</dbReference>
<dbReference type="InterPro" id="IPR035654">
    <property type="entry name" value="LepA_IV"/>
</dbReference>
<dbReference type="Proteomes" id="UP001327986">
    <property type="component" value="Chromosome"/>
</dbReference>
<dbReference type="NCBIfam" id="TIGR01393">
    <property type="entry name" value="lepA"/>
    <property type="match status" value="1"/>
</dbReference>
<name>A0A0V8LXR4_9CHLR</name>
<comment type="subcellular location">
    <subcellularLocation>
        <location evidence="12">Cell membrane</location>
        <topology evidence="12">Peripheral membrane protein</topology>
        <orientation evidence="12">Cytoplasmic side</orientation>
    </subcellularLocation>
</comment>
<comment type="function">
    <text evidence="9 12">Required for accurate and efficient protein synthesis under certain stress conditions. May act as a fidelity factor of the translation reaction, by catalyzing a one-codon backward translocation of tRNAs on improperly translocated ribosomes. Back-translocation proceeds from a post-translocation (POST) complex to a pre-translocation (PRE) complex, thus giving elongation factor G a second chance to translocate the tRNAs correctly. Binds to ribosomes in a GTP-dependent manner.</text>
</comment>
<accession>A0A0V8LXR4</accession>
<evidence type="ECO:0000256" key="4">
    <source>
        <dbReference type="ARBA" id="ARBA00022801"/>
    </source>
</evidence>
<dbReference type="GO" id="GO:0003746">
    <property type="term" value="F:translation elongation factor activity"/>
    <property type="evidence" value="ECO:0007669"/>
    <property type="project" value="UniProtKB-UniRule"/>
</dbReference>
<dbReference type="Gene3D" id="2.40.30.10">
    <property type="entry name" value="Translation factors"/>
    <property type="match status" value="1"/>
</dbReference>
<evidence type="ECO:0000256" key="9">
    <source>
        <dbReference type="ARBA" id="ARBA00057626"/>
    </source>
</evidence>
<dbReference type="SMR" id="A0A0V8LXR4"/>
<comment type="catalytic activity">
    <reaction evidence="8 12">
        <text>GTP + H2O = GDP + phosphate + H(+)</text>
        <dbReference type="Rhea" id="RHEA:19669"/>
        <dbReference type="ChEBI" id="CHEBI:15377"/>
        <dbReference type="ChEBI" id="CHEBI:15378"/>
        <dbReference type="ChEBI" id="CHEBI:37565"/>
        <dbReference type="ChEBI" id="CHEBI:43474"/>
        <dbReference type="ChEBI" id="CHEBI:58189"/>
        <dbReference type="EC" id="3.6.5.n1"/>
    </reaction>
</comment>
<dbReference type="CDD" id="cd16260">
    <property type="entry name" value="EF4_III"/>
    <property type="match status" value="1"/>
</dbReference>
<dbReference type="PATRIC" id="fig|243164.10.peg.816"/>
<keyword evidence="3 12" id="KW-0547">Nucleotide-binding</keyword>
<sequence length="605" mass="66928">MSQSATRNFCIIAHIDHGKSTLADRLIEMTGTLRHDEMCEQVMDSMELERERGITIKAKAIRLRYLSKDSHEYRLNLIDTPGHVDFSYEVSRTIAACEGAILVIDATQGIQAQTLANVYLAIEYNLEIIPVINKIDLPGADIPRVMGEIKSVLGYDEDAVIQISAKLGLGVPELLEAIVARVPAPKGDGKLPLRALIFDSHYDPYKGVVAYLRVADGNINKGDDLRLMGQGTEFKVLEAGYFAPAQVAALRLDVGDVGYVATGLKSVGECRVGDTVTLQHGGAIQPLIGYHPAKAMVFAGIYPTQTDDYHELREAMEKLSLNDASLSYEPESSPLLGHGFRCGFLGLLHLDIIVERLEREFNLSLVVTSPGVSLTVTRTSGEVLTVVNPNEMPLPHEIASIEEPWVSVVIITPSKYIGTVMDLVRENYGVYKNTEYLGQLAMSELGQRVQLHYDMPLRSILTTFHDQLKSRTQGYASLDYEFVGYRIANLSKIDVLVNDVAVDAFSRIIPPDKAHEIGEALVKKLKEMIPRQLYQVTLQAAIGSKIVARADISAKRKDVIAKCYGGDITRKRKLLDKQKEGKKKMRQIGKVEVPKEAFLSVLKLQ</sequence>
<keyword evidence="5 12" id="KW-0648">Protein biosynthesis</keyword>
<keyword evidence="15" id="KW-0251">Elongation factor</keyword>
<dbReference type="FunFam" id="3.40.50.300:FF:000078">
    <property type="entry name" value="Elongation factor 4"/>
    <property type="match status" value="1"/>
</dbReference>
<dbReference type="Pfam" id="PF06421">
    <property type="entry name" value="LepA_C"/>
    <property type="match status" value="1"/>
</dbReference>
<dbReference type="Gene3D" id="3.30.70.2570">
    <property type="entry name" value="Elongation factor 4, C-terminal domain"/>
    <property type="match status" value="1"/>
</dbReference>
<keyword evidence="2 12" id="KW-1003">Cell membrane</keyword>
<evidence type="ECO:0000256" key="3">
    <source>
        <dbReference type="ARBA" id="ARBA00022741"/>
    </source>
</evidence>
<dbReference type="SUPFAM" id="SSF50447">
    <property type="entry name" value="Translation proteins"/>
    <property type="match status" value="1"/>
</dbReference>
<dbReference type="Gene3D" id="3.40.50.300">
    <property type="entry name" value="P-loop containing nucleotide triphosphate hydrolases"/>
    <property type="match status" value="1"/>
</dbReference>
<dbReference type="EMBL" id="JGYD01000026">
    <property type="protein sequence ID" value="KSV16347.1"/>
    <property type="molecule type" value="Genomic_DNA"/>
</dbReference>
<dbReference type="InterPro" id="IPR013842">
    <property type="entry name" value="LepA_CTD"/>
</dbReference>
<dbReference type="GO" id="GO:0003924">
    <property type="term" value="F:GTPase activity"/>
    <property type="evidence" value="ECO:0007669"/>
    <property type="project" value="UniProtKB-UniRule"/>
</dbReference>
<dbReference type="PROSITE" id="PS51722">
    <property type="entry name" value="G_TR_2"/>
    <property type="match status" value="1"/>
</dbReference>
<keyword evidence="6 12" id="KW-0342">GTP-binding</keyword>
<dbReference type="InterPro" id="IPR035647">
    <property type="entry name" value="EFG_III/V"/>
</dbReference>
<dbReference type="PANTHER" id="PTHR43512">
    <property type="entry name" value="TRANSLATION FACTOR GUF1-RELATED"/>
    <property type="match status" value="1"/>
</dbReference>
<dbReference type="Gene3D" id="3.30.70.240">
    <property type="match status" value="1"/>
</dbReference>
<dbReference type="InterPro" id="IPR009000">
    <property type="entry name" value="Transl_B-barrel_sf"/>
</dbReference>
<evidence type="ECO:0000259" key="13">
    <source>
        <dbReference type="PROSITE" id="PS51722"/>
    </source>
</evidence>
<feature type="binding site" evidence="12">
    <location>
        <begin position="16"/>
        <end position="21"/>
    </location>
    <ligand>
        <name>GTP</name>
        <dbReference type="ChEBI" id="CHEBI:37565"/>
    </ligand>
</feature>
<dbReference type="GO" id="GO:0005525">
    <property type="term" value="F:GTP binding"/>
    <property type="evidence" value="ECO:0007669"/>
    <property type="project" value="UniProtKB-UniRule"/>
</dbReference>
<dbReference type="InterPro" id="IPR027417">
    <property type="entry name" value="P-loop_NTPase"/>
</dbReference>
<dbReference type="GO" id="GO:0045727">
    <property type="term" value="P:positive regulation of translation"/>
    <property type="evidence" value="ECO:0007669"/>
    <property type="project" value="UniProtKB-UniRule"/>
</dbReference>
<proteinExistence type="inferred from homology"/>
<dbReference type="Pfam" id="PF00679">
    <property type="entry name" value="EFG_C"/>
    <property type="match status" value="1"/>
</dbReference>
<dbReference type="HAMAP" id="MF_00071">
    <property type="entry name" value="LepA"/>
    <property type="match status" value="1"/>
</dbReference>
<evidence type="ECO:0000313" key="15">
    <source>
        <dbReference type="EMBL" id="WRO07516.1"/>
    </source>
</evidence>
<evidence type="ECO:0000256" key="10">
    <source>
        <dbReference type="ARBA" id="ARBA00061052"/>
    </source>
</evidence>
<gene>
    <name evidence="12 15" type="primary">lepA</name>
    <name evidence="14" type="ORF">DA01_03700</name>
    <name evidence="15" type="ORF">VLL09_01075</name>
</gene>
<reference evidence="14 16" key="1">
    <citation type="journal article" date="2015" name="Sci. Rep.">
        <title>A comparative genomics and reductive dehalogenase gene transcription study of two chloroethene-respiring bacteria, Dehalococcoides mccartyi strains MB and 11a.</title>
        <authorList>
            <person name="Low A."/>
            <person name="Shen Z."/>
            <person name="Cheng D."/>
            <person name="Rogers M.J."/>
            <person name="Lee P.K."/>
            <person name="He J."/>
        </authorList>
    </citation>
    <scope>NUCLEOTIDE SEQUENCE [LARGE SCALE GENOMIC DNA]</scope>
    <source>
        <strain evidence="14 16">MB</strain>
    </source>
</reference>
<dbReference type="GO" id="GO:0043022">
    <property type="term" value="F:ribosome binding"/>
    <property type="evidence" value="ECO:0007669"/>
    <property type="project" value="UniProtKB-UniRule"/>
</dbReference>
<dbReference type="InterPro" id="IPR038363">
    <property type="entry name" value="LepA_C_sf"/>
</dbReference>
<dbReference type="GeneID" id="3229829"/>
<evidence type="ECO:0000256" key="5">
    <source>
        <dbReference type="ARBA" id="ARBA00022917"/>
    </source>
</evidence>
<dbReference type="AlphaFoldDB" id="A0A0V8LXR4"/>
<dbReference type="PRINTS" id="PR00315">
    <property type="entry name" value="ELONGATNFCT"/>
</dbReference>
<dbReference type="Proteomes" id="UP000053577">
    <property type="component" value="Unassembled WGS sequence"/>
</dbReference>
<comment type="similarity">
    <text evidence="1 12">Belongs to the TRAFAC class translation factor GTPase superfamily. Classic translation factor GTPase family. LepA subfamily.</text>
</comment>